<evidence type="ECO:0000256" key="2">
    <source>
        <dbReference type="ARBA" id="ARBA00022801"/>
    </source>
</evidence>
<dbReference type="SMART" id="SM00490">
    <property type="entry name" value="HELICc"/>
    <property type="match status" value="1"/>
</dbReference>
<dbReference type="AlphaFoldDB" id="A0A196SN80"/>
<dbReference type="Pfam" id="PF00271">
    <property type="entry name" value="Helicase_C"/>
    <property type="match status" value="1"/>
</dbReference>
<evidence type="ECO:0000313" key="12">
    <source>
        <dbReference type="EMBL" id="OAO17314.1"/>
    </source>
</evidence>
<keyword evidence="1" id="KW-0547">Nucleotide-binding</keyword>
<feature type="compositionally biased region" description="Basic and acidic residues" evidence="7">
    <location>
        <begin position="12"/>
        <end position="27"/>
    </location>
</feature>
<evidence type="ECO:0000256" key="4">
    <source>
        <dbReference type="ARBA" id="ARBA00022840"/>
    </source>
</evidence>
<dbReference type="InterPro" id="IPR001650">
    <property type="entry name" value="Helicase_C-like"/>
</dbReference>
<dbReference type="PROSITE" id="PS50157">
    <property type="entry name" value="ZINC_FINGER_C2H2_2"/>
    <property type="match status" value="1"/>
</dbReference>
<feature type="region of interest" description="Disordered" evidence="7">
    <location>
        <begin position="725"/>
        <end position="750"/>
    </location>
</feature>
<organism evidence="12 13">
    <name type="scientific">Blastocystis sp. subtype 1 (strain ATCC 50177 / NandII)</name>
    <dbReference type="NCBI Taxonomy" id="478820"/>
    <lineage>
        <taxon>Eukaryota</taxon>
        <taxon>Sar</taxon>
        <taxon>Stramenopiles</taxon>
        <taxon>Bigyra</taxon>
        <taxon>Opalozoa</taxon>
        <taxon>Opalinata</taxon>
        <taxon>Blastocystidae</taxon>
        <taxon>Blastocystis</taxon>
    </lineage>
</organism>
<feature type="compositionally biased region" description="Basic and acidic residues" evidence="7">
    <location>
        <begin position="725"/>
        <end position="736"/>
    </location>
</feature>
<keyword evidence="13" id="KW-1185">Reference proteome</keyword>
<dbReference type="InterPro" id="IPR014014">
    <property type="entry name" value="RNA_helicase_DEAD_Q_motif"/>
</dbReference>
<feature type="domain" description="Helicase ATP-binding" evidence="9">
    <location>
        <begin position="249"/>
        <end position="438"/>
    </location>
</feature>
<evidence type="ECO:0000313" key="13">
    <source>
        <dbReference type="Proteomes" id="UP000078348"/>
    </source>
</evidence>
<dbReference type="Pfam" id="PF00270">
    <property type="entry name" value="DEAD"/>
    <property type="match status" value="1"/>
</dbReference>
<dbReference type="GO" id="GO:0005524">
    <property type="term" value="F:ATP binding"/>
    <property type="evidence" value="ECO:0007669"/>
    <property type="project" value="UniProtKB-KW"/>
</dbReference>
<gene>
    <name evidence="12" type="ORF">AV274_0940</name>
</gene>
<feature type="compositionally biased region" description="Acidic residues" evidence="7">
    <location>
        <begin position="93"/>
        <end position="107"/>
    </location>
</feature>
<dbReference type="CDD" id="cd18787">
    <property type="entry name" value="SF2_C_DEAD"/>
    <property type="match status" value="1"/>
</dbReference>
<feature type="compositionally biased region" description="Basic and acidic residues" evidence="7">
    <location>
        <begin position="108"/>
        <end position="129"/>
    </location>
</feature>
<keyword evidence="4" id="KW-0067">ATP-binding</keyword>
<evidence type="ECO:0000259" key="11">
    <source>
        <dbReference type="PROSITE" id="PS51195"/>
    </source>
</evidence>
<name>A0A196SN80_BLAHN</name>
<dbReference type="Gene3D" id="3.40.50.300">
    <property type="entry name" value="P-loop containing nucleotide triphosphate hydrolases"/>
    <property type="match status" value="2"/>
</dbReference>
<proteinExistence type="predicted"/>
<comment type="caution">
    <text evidence="12">The sequence shown here is derived from an EMBL/GenBank/DDBJ whole genome shotgun (WGS) entry which is preliminary data.</text>
</comment>
<evidence type="ECO:0000256" key="1">
    <source>
        <dbReference type="ARBA" id="ARBA00022741"/>
    </source>
</evidence>
<feature type="short sequence motif" description="Q motif" evidence="6">
    <location>
        <begin position="218"/>
        <end position="246"/>
    </location>
</feature>
<dbReference type="InterPro" id="IPR013087">
    <property type="entry name" value="Znf_C2H2_type"/>
</dbReference>
<dbReference type="PROSITE" id="PS51192">
    <property type="entry name" value="HELICASE_ATP_BIND_1"/>
    <property type="match status" value="1"/>
</dbReference>
<evidence type="ECO:0000256" key="7">
    <source>
        <dbReference type="SAM" id="MobiDB-lite"/>
    </source>
</evidence>
<dbReference type="GO" id="GO:0008270">
    <property type="term" value="F:zinc ion binding"/>
    <property type="evidence" value="ECO:0007669"/>
    <property type="project" value="UniProtKB-KW"/>
</dbReference>
<keyword evidence="3 12" id="KW-0347">Helicase</keyword>
<evidence type="ECO:0000256" key="5">
    <source>
        <dbReference type="PROSITE-ProRule" id="PRU00042"/>
    </source>
</evidence>
<dbReference type="OrthoDB" id="4310724at2759"/>
<feature type="region of interest" description="Disordered" evidence="7">
    <location>
        <begin position="73"/>
        <end position="142"/>
    </location>
</feature>
<dbReference type="Proteomes" id="UP000078348">
    <property type="component" value="Unassembled WGS sequence"/>
</dbReference>
<dbReference type="InterPro" id="IPR027417">
    <property type="entry name" value="P-loop_NTPase"/>
</dbReference>
<dbReference type="InterPro" id="IPR014001">
    <property type="entry name" value="Helicase_ATP-bd"/>
</dbReference>
<evidence type="ECO:0000259" key="9">
    <source>
        <dbReference type="PROSITE" id="PS51192"/>
    </source>
</evidence>
<feature type="compositionally biased region" description="Basic and acidic residues" evidence="7">
    <location>
        <begin position="187"/>
        <end position="196"/>
    </location>
</feature>
<dbReference type="GO" id="GO:0016787">
    <property type="term" value="F:hydrolase activity"/>
    <property type="evidence" value="ECO:0007669"/>
    <property type="project" value="UniProtKB-KW"/>
</dbReference>
<dbReference type="EMBL" id="LXWW01000035">
    <property type="protein sequence ID" value="OAO17314.1"/>
    <property type="molecule type" value="Genomic_DNA"/>
</dbReference>
<reference evidence="12 13" key="1">
    <citation type="submission" date="2016-05" db="EMBL/GenBank/DDBJ databases">
        <title>Nuclear genome of Blastocystis sp. subtype 1 NandII.</title>
        <authorList>
            <person name="Gentekaki E."/>
            <person name="Curtis B."/>
            <person name="Stairs C."/>
            <person name="Eme L."/>
            <person name="Herman E."/>
            <person name="Klimes V."/>
            <person name="Arias M.C."/>
            <person name="Elias M."/>
            <person name="Hilliou F."/>
            <person name="Klute M."/>
            <person name="Malik S.-B."/>
            <person name="Pightling A."/>
            <person name="Rachubinski R."/>
            <person name="Salas D."/>
            <person name="Schlacht A."/>
            <person name="Suga H."/>
            <person name="Archibald J."/>
            <person name="Ball S.G."/>
            <person name="Clark G."/>
            <person name="Dacks J."/>
            <person name="Van Der Giezen M."/>
            <person name="Tsaousis A."/>
            <person name="Roger A."/>
        </authorList>
    </citation>
    <scope>NUCLEOTIDE SEQUENCE [LARGE SCALE GENOMIC DNA]</scope>
    <source>
        <strain evidence="13">ATCC 50177 / NandII</strain>
    </source>
</reference>
<dbReference type="InterPro" id="IPR044742">
    <property type="entry name" value="DEAD/DEAH_RhlB"/>
</dbReference>
<dbReference type="GO" id="GO:0003724">
    <property type="term" value="F:RNA helicase activity"/>
    <property type="evidence" value="ECO:0007669"/>
    <property type="project" value="InterPro"/>
</dbReference>
<feature type="region of interest" description="Disordered" evidence="7">
    <location>
        <begin position="168"/>
        <end position="196"/>
    </location>
</feature>
<evidence type="ECO:0000259" key="10">
    <source>
        <dbReference type="PROSITE" id="PS51194"/>
    </source>
</evidence>
<feature type="compositionally biased region" description="Acidic residues" evidence="7">
    <location>
        <begin position="35"/>
        <end position="46"/>
    </location>
</feature>
<keyword evidence="5" id="KW-0863">Zinc-finger</keyword>
<accession>A0A196SN80</accession>
<keyword evidence="5" id="KW-0479">Metal-binding</keyword>
<dbReference type="CDD" id="cd00268">
    <property type="entry name" value="DEADc"/>
    <property type="match status" value="1"/>
</dbReference>
<evidence type="ECO:0000256" key="6">
    <source>
        <dbReference type="PROSITE-ProRule" id="PRU00552"/>
    </source>
</evidence>
<evidence type="ECO:0000259" key="8">
    <source>
        <dbReference type="PROSITE" id="PS50157"/>
    </source>
</evidence>
<dbReference type="InterPro" id="IPR011545">
    <property type="entry name" value="DEAD/DEAH_box_helicase_dom"/>
</dbReference>
<dbReference type="STRING" id="478820.A0A196SN80"/>
<sequence length="750" mass="83173">MGKRAKQGGIVRRKDEDTAPTEEELKFYPELNELKEEEDGWEDAVPDADVFGDDHFEGFMGLEVFHGSLEDLEKRNGKREHAEVEKEESNGSAEDDALLNDSEEEEQPSVKEEPSKTEEEPKSKEEGDIVLKPSLLSSNGIESQEDGSYVCTFCKKNLSGKKEVLGHVKTSAHKKSRKQSNTPAPQKESKSQKKQEELRNEIASISGTEQATLLYGTKAWSDFSLHPTLLANLASLHCDKPTVIQEKGVDAACRGKDVLGAAPTGSGKTLAFCVPLVDWLLKRPAGEDAKWRVRAVVISPTRELALQTLRVLTRLCEGSGVKIASLVGGLAIPKQQRLLGQHPEVIVGTPGRIWYFMEEHAIPLDAFNALRFVVADEADKLITPGAYPEIGSIIATLAQAIIPSKDRTLRPQVFFYSATMNLAENSPIPNQIRKYMSQLSSRGNPEIVATSDVKEKEGKETSLLPQGLALRAVQLAGDREKEEFLFYFGKQYSGHILVFFNSIHVIKRVYDILSNLGIPVFRIYSGMQQKQRIKHLNTFQKQPNAMLLATDVAARGLDLPNIETVINYHLPPTPTIFVHRSGRTARGGSRGLSLSLVSAQEKGLYHTIATAVGQKSGFPGFPLGLSVQPQIKQCVSLARKISEVVNQGKKNDREEVWLKKTASEADLNEAEADEAKEVTLTNAERKKIRGMKKELETLLKTPISGVTYGGSYITSNPKLLEMLRKGNSFDRKRSPLDEVPEEETKRRRKN</sequence>
<feature type="domain" description="Helicase C-terminal" evidence="10">
    <location>
        <begin position="480"/>
        <end position="629"/>
    </location>
</feature>
<dbReference type="PANTHER" id="PTHR47959">
    <property type="entry name" value="ATP-DEPENDENT RNA HELICASE RHLE-RELATED"/>
    <property type="match status" value="1"/>
</dbReference>
<feature type="region of interest" description="Disordered" evidence="7">
    <location>
        <begin position="1"/>
        <end position="49"/>
    </location>
</feature>
<dbReference type="SUPFAM" id="SSF52540">
    <property type="entry name" value="P-loop containing nucleoside triphosphate hydrolases"/>
    <property type="match status" value="1"/>
</dbReference>
<keyword evidence="5" id="KW-0862">Zinc</keyword>
<dbReference type="PROSITE" id="PS51194">
    <property type="entry name" value="HELICASE_CTER"/>
    <property type="match status" value="1"/>
</dbReference>
<dbReference type="InterPro" id="IPR050079">
    <property type="entry name" value="DEAD_box_RNA_helicase"/>
</dbReference>
<protein>
    <submittedName>
        <fullName evidence="12">ATP-dependent RNA helicase</fullName>
    </submittedName>
</protein>
<feature type="domain" description="DEAD-box RNA helicase Q" evidence="11">
    <location>
        <begin position="218"/>
        <end position="246"/>
    </location>
</feature>
<dbReference type="PROSITE" id="PS51195">
    <property type="entry name" value="Q_MOTIF"/>
    <property type="match status" value="1"/>
</dbReference>
<dbReference type="GO" id="GO:0003676">
    <property type="term" value="F:nucleic acid binding"/>
    <property type="evidence" value="ECO:0007669"/>
    <property type="project" value="InterPro"/>
</dbReference>
<dbReference type="GO" id="GO:0005829">
    <property type="term" value="C:cytosol"/>
    <property type="evidence" value="ECO:0007669"/>
    <property type="project" value="TreeGrafter"/>
</dbReference>
<dbReference type="PROSITE" id="PS00028">
    <property type="entry name" value="ZINC_FINGER_C2H2_1"/>
    <property type="match status" value="1"/>
</dbReference>
<feature type="compositionally biased region" description="Basic and acidic residues" evidence="7">
    <location>
        <begin position="73"/>
        <end position="89"/>
    </location>
</feature>
<evidence type="ECO:0000256" key="3">
    <source>
        <dbReference type="ARBA" id="ARBA00022806"/>
    </source>
</evidence>
<dbReference type="PANTHER" id="PTHR47959:SF1">
    <property type="entry name" value="ATP-DEPENDENT RNA HELICASE DBPA"/>
    <property type="match status" value="1"/>
</dbReference>
<feature type="domain" description="C2H2-type" evidence="8">
    <location>
        <begin position="149"/>
        <end position="178"/>
    </location>
</feature>
<dbReference type="SMART" id="SM00487">
    <property type="entry name" value="DEXDc"/>
    <property type="match status" value="1"/>
</dbReference>
<keyword evidence="2" id="KW-0378">Hydrolase</keyword>